<dbReference type="Proteomes" id="UP000336166">
    <property type="component" value="Unassembled WGS sequence"/>
</dbReference>
<dbReference type="AlphaFoldDB" id="A0AAN2WI06"/>
<sequence length="79" mass="9368">MEMREIIEQTLISYVNKVIGTNFTIKDEDKWLLKDFSFDSLDFINLAIFIESEYQILIKFDKDMRIQDVAEIINTGKDN</sequence>
<proteinExistence type="predicted"/>
<comment type="caution">
    <text evidence="1">The sequence shown here is derived from an EMBL/GenBank/DDBJ whole genome shotgun (WGS) entry which is preliminary data.</text>
</comment>
<gene>
    <name evidence="1" type="ORF">Y261_15000</name>
</gene>
<organism evidence="1 2">
    <name type="scientific">Listeria monocytogenes</name>
    <dbReference type="NCBI Taxonomy" id="1639"/>
    <lineage>
        <taxon>Bacteria</taxon>
        <taxon>Bacillati</taxon>
        <taxon>Bacillota</taxon>
        <taxon>Bacilli</taxon>
        <taxon>Bacillales</taxon>
        <taxon>Listeriaceae</taxon>
        <taxon>Listeria</taxon>
    </lineage>
</organism>
<reference evidence="1 2" key="1">
    <citation type="submission" date="2018-06" db="EMBL/GenBank/DDBJ databases">
        <authorList>
            <consortium name="PulseNet: The National Subtyping Network for Foodborne Disease Surveillance"/>
            <person name="Tarr C.L."/>
            <person name="Trees E."/>
            <person name="Katz L.S."/>
            <person name="Carleton-Romer H.A."/>
            <person name="Stroika S."/>
            <person name="Kucerova Z."/>
            <person name="Roache K.F."/>
            <person name="Sabol A.L."/>
            <person name="Besser J."/>
            <person name="Gerner-Smidt P."/>
        </authorList>
    </citation>
    <scope>NUCLEOTIDE SEQUENCE [LARGE SCALE GENOMIC DNA]</scope>
    <source>
        <strain evidence="1 2">PNUSAL000134</strain>
    </source>
</reference>
<evidence type="ECO:0008006" key="3">
    <source>
        <dbReference type="Google" id="ProtNLM"/>
    </source>
</evidence>
<protein>
    <recommendedName>
        <fullName evidence="3">Acyl carrier protein</fullName>
    </recommendedName>
</protein>
<dbReference type="EMBL" id="AAAREG010000028">
    <property type="protein sequence ID" value="EAE2355643.1"/>
    <property type="molecule type" value="Genomic_DNA"/>
</dbReference>
<evidence type="ECO:0000313" key="2">
    <source>
        <dbReference type="Proteomes" id="UP000336166"/>
    </source>
</evidence>
<dbReference type="Gene3D" id="1.10.1200.10">
    <property type="entry name" value="ACP-like"/>
    <property type="match status" value="1"/>
</dbReference>
<name>A0AAN2WI06_LISMN</name>
<evidence type="ECO:0000313" key="1">
    <source>
        <dbReference type="EMBL" id="EAE2355643.1"/>
    </source>
</evidence>
<dbReference type="InterPro" id="IPR036736">
    <property type="entry name" value="ACP-like_sf"/>
</dbReference>
<dbReference type="SUPFAM" id="SSF47336">
    <property type="entry name" value="ACP-like"/>
    <property type="match status" value="1"/>
</dbReference>
<accession>A0AAN2WI06</accession>